<keyword evidence="2" id="KW-1185">Reference proteome</keyword>
<sequence>MKFLTTTDGTRYVCDYAPAEQGKSTDLLLHGFPLTRNEWHYQVDKLLAEGYGVITPDLLGLKTVVGVAHD</sequence>
<reference evidence="1 2" key="1">
    <citation type="journal article" date="2014" name="BMC Genomics">
        <title>Comparative genome sequencing reveals chemotype-specific gene clusters in the toxigenic black mold Stachybotrys.</title>
        <authorList>
            <person name="Semeiks J."/>
            <person name="Borek D."/>
            <person name="Otwinowski Z."/>
            <person name="Grishin N.V."/>
        </authorList>
    </citation>
    <scope>NUCLEOTIDE SEQUENCE [LARGE SCALE GENOMIC DNA]</scope>
    <source>
        <strain evidence="2">CBS 109288 / IBT 7711</strain>
    </source>
</reference>
<dbReference type="InterPro" id="IPR029058">
    <property type="entry name" value="AB_hydrolase_fold"/>
</dbReference>
<evidence type="ECO:0000313" key="2">
    <source>
        <dbReference type="Proteomes" id="UP000028045"/>
    </source>
</evidence>
<proteinExistence type="predicted"/>
<accession>A0A084BA01</accession>
<organism evidence="1 2">
    <name type="scientific">Stachybotrys chartarum (strain CBS 109288 / IBT 7711)</name>
    <name type="common">Toxic black mold</name>
    <name type="synonym">Stilbospora chartarum</name>
    <dbReference type="NCBI Taxonomy" id="1280523"/>
    <lineage>
        <taxon>Eukaryota</taxon>
        <taxon>Fungi</taxon>
        <taxon>Dikarya</taxon>
        <taxon>Ascomycota</taxon>
        <taxon>Pezizomycotina</taxon>
        <taxon>Sordariomycetes</taxon>
        <taxon>Hypocreomycetidae</taxon>
        <taxon>Hypocreales</taxon>
        <taxon>Stachybotryaceae</taxon>
        <taxon>Stachybotrys</taxon>
    </lineage>
</organism>
<dbReference type="Gene3D" id="3.40.50.1820">
    <property type="entry name" value="alpha/beta hydrolase"/>
    <property type="match status" value="1"/>
</dbReference>
<dbReference type="HOGENOM" id="CLU_2759474_0_0_1"/>
<evidence type="ECO:0000313" key="1">
    <source>
        <dbReference type="EMBL" id="KEY74380.1"/>
    </source>
</evidence>
<dbReference type="SUPFAM" id="SSF53474">
    <property type="entry name" value="alpha/beta-Hydrolases"/>
    <property type="match status" value="1"/>
</dbReference>
<dbReference type="AlphaFoldDB" id="A0A084BA01"/>
<gene>
    <name evidence="1" type="ORF">S7711_07287</name>
</gene>
<protein>
    <recommendedName>
        <fullName evidence="3">AB hydrolase-1 domain-containing protein</fullName>
    </recommendedName>
</protein>
<name>A0A084BA01_STACB</name>
<evidence type="ECO:0008006" key="3">
    <source>
        <dbReference type="Google" id="ProtNLM"/>
    </source>
</evidence>
<dbReference type="Proteomes" id="UP000028045">
    <property type="component" value="Unassembled WGS sequence"/>
</dbReference>
<dbReference type="EMBL" id="KL647604">
    <property type="protein sequence ID" value="KEY74380.1"/>
    <property type="molecule type" value="Genomic_DNA"/>
</dbReference>